<keyword evidence="3" id="KW-0479">Metal-binding</keyword>
<accession>A0ABW9QWV5</accession>
<evidence type="ECO:0000259" key="7">
    <source>
        <dbReference type="PROSITE" id="PS51296"/>
    </source>
</evidence>
<dbReference type="CDD" id="cd03469">
    <property type="entry name" value="Rieske_RO_Alpha_N"/>
    <property type="match status" value="1"/>
</dbReference>
<dbReference type="PROSITE" id="PS51296">
    <property type="entry name" value="RIESKE"/>
    <property type="match status" value="1"/>
</dbReference>
<evidence type="ECO:0000313" key="9">
    <source>
        <dbReference type="Proteomes" id="UP000437736"/>
    </source>
</evidence>
<gene>
    <name evidence="8" type="ORF">GHK86_14055</name>
</gene>
<dbReference type="Gene3D" id="2.102.10.10">
    <property type="entry name" value="Rieske [2Fe-2S] iron-sulphur domain"/>
    <property type="match status" value="1"/>
</dbReference>
<dbReference type="PANTHER" id="PTHR43756">
    <property type="entry name" value="CHOLINE MONOOXYGENASE, CHLOROPLASTIC"/>
    <property type="match status" value="1"/>
</dbReference>
<feature type="domain" description="Rieske" evidence="7">
    <location>
        <begin position="41"/>
        <end position="148"/>
    </location>
</feature>
<evidence type="ECO:0000256" key="4">
    <source>
        <dbReference type="ARBA" id="ARBA00023002"/>
    </source>
</evidence>
<proteinExistence type="predicted"/>
<comment type="cofactor">
    <cofactor evidence="1">
        <name>Fe cation</name>
        <dbReference type="ChEBI" id="CHEBI:24875"/>
    </cofactor>
</comment>
<reference evidence="8 9" key="1">
    <citation type="submission" date="2019-11" db="EMBL/GenBank/DDBJ databases">
        <title>Acidiferrimicrobium australis gen. nov., sp. nov., an acidophilic and obligately heterotrophic, member of the Actinobacteria that catalyses dissimilatory oxido- reduction of iron isolated from metal-rich acidic water in Chile.</title>
        <authorList>
            <person name="Gonzalez D."/>
            <person name="Huber K."/>
            <person name="Hedrich S."/>
            <person name="Rojas-Villalobos C."/>
            <person name="Quatrini R."/>
            <person name="Dinamarca M.A."/>
            <person name="Schwarz A."/>
            <person name="Canales C."/>
            <person name="Nancucheo I."/>
        </authorList>
    </citation>
    <scope>NUCLEOTIDE SEQUENCE [LARGE SCALE GENOMIC DNA]</scope>
    <source>
        <strain evidence="8 9">USS-CCA1</strain>
    </source>
</reference>
<dbReference type="InterPro" id="IPR017941">
    <property type="entry name" value="Rieske_2Fe-2S"/>
</dbReference>
<evidence type="ECO:0000256" key="1">
    <source>
        <dbReference type="ARBA" id="ARBA00001962"/>
    </source>
</evidence>
<dbReference type="Proteomes" id="UP000437736">
    <property type="component" value="Unassembled WGS sequence"/>
</dbReference>
<dbReference type="InterPro" id="IPR036922">
    <property type="entry name" value="Rieske_2Fe-2S_sf"/>
</dbReference>
<dbReference type="SUPFAM" id="SSF50022">
    <property type="entry name" value="ISP domain"/>
    <property type="match status" value="1"/>
</dbReference>
<evidence type="ECO:0000313" key="8">
    <source>
        <dbReference type="EMBL" id="MST33836.1"/>
    </source>
</evidence>
<protein>
    <submittedName>
        <fullName evidence="8">Rieske 2Fe-2S domain-containing protein</fullName>
    </submittedName>
</protein>
<dbReference type="InterPro" id="IPR001663">
    <property type="entry name" value="Rng_hydr_dOase-A"/>
</dbReference>
<dbReference type="PANTHER" id="PTHR43756:SF5">
    <property type="entry name" value="CHOLINE MONOOXYGENASE, CHLOROPLASTIC"/>
    <property type="match status" value="1"/>
</dbReference>
<keyword evidence="2" id="KW-0001">2Fe-2S</keyword>
<organism evidence="8 9">
    <name type="scientific">Acidiferrimicrobium australe</name>
    <dbReference type="NCBI Taxonomy" id="2664430"/>
    <lineage>
        <taxon>Bacteria</taxon>
        <taxon>Bacillati</taxon>
        <taxon>Actinomycetota</taxon>
        <taxon>Acidimicrobiia</taxon>
        <taxon>Acidimicrobiales</taxon>
        <taxon>Acidimicrobiaceae</taxon>
        <taxon>Acidiferrimicrobium</taxon>
    </lineage>
</organism>
<dbReference type="EMBL" id="WJHE01000741">
    <property type="protein sequence ID" value="MST33836.1"/>
    <property type="molecule type" value="Genomic_DNA"/>
</dbReference>
<name>A0ABW9QWV5_9ACTN</name>
<dbReference type="PRINTS" id="PR00090">
    <property type="entry name" value="RNGDIOXGNASE"/>
</dbReference>
<dbReference type="Pfam" id="PF00355">
    <property type="entry name" value="Rieske"/>
    <property type="match status" value="1"/>
</dbReference>
<keyword evidence="4" id="KW-0560">Oxidoreductase</keyword>
<evidence type="ECO:0000256" key="3">
    <source>
        <dbReference type="ARBA" id="ARBA00022723"/>
    </source>
</evidence>
<evidence type="ECO:0000256" key="5">
    <source>
        <dbReference type="ARBA" id="ARBA00023004"/>
    </source>
</evidence>
<dbReference type="Gene3D" id="3.90.380.10">
    <property type="entry name" value="Naphthalene 1,2-dioxygenase Alpha Subunit, Chain A, domain 1"/>
    <property type="match status" value="1"/>
</dbReference>
<dbReference type="SUPFAM" id="SSF55961">
    <property type="entry name" value="Bet v1-like"/>
    <property type="match status" value="1"/>
</dbReference>
<sequence length="366" mass="41624">MLDISEELGAGIDAGYTLPADWYLGEEVLREEQKLIFERTWQYVGRTDQLREPGDYLTATVGHVPVVVVRHHDGGLRGFVNVCRHRCAEVVLEAGHRNVLQCHYHAWAYDLDGALISAPRSDREPDFDPAAFGLLPVAVDSWDPFVFVHVGPDPVPFRDYVGDLPERMRADGIDLANLEFRQHGEWEVAANWKVVVENFDECYHCPVAHPSFTRVMEVDPVGYHLEEGAWWSRAVTGIRRSAREPGANLPYPLAGPLERGQFGFVWPNFTVVQNPGPDNLMAFWFVPDGPERTRVVMDYWFGREVTDEAAQQIIDFNVVVGAEDQRLVESVQRGLRSGRVRQGRLLLDSERLIQHFHRLVHRSLAP</sequence>
<dbReference type="InterPro" id="IPR015879">
    <property type="entry name" value="Ring_hydroxy_dOase_asu_C_dom"/>
</dbReference>
<comment type="caution">
    <text evidence="8">The sequence shown here is derived from an EMBL/GenBank/DDBJ whole genome shotgun (WGS) entry which is preliminary data.</text>
</comment>
<evidence type="ECO:0000256" key="6">
    <source>
        <dbReference type="ARBA" id="ARBA00023014"/>
    </source>
</evidence>
<evidence type="ECO:0000256" key="2">
    <source>
        <dbReference type="ARBA" id="ARBA00022714"/>
    </source>
</evidence>
<keyword evidence="9" id="KW-1185">Reference proteome</keyword>
<dbReference type="Pfam" id="PF00848">
    <property type="entry name" value="Ring_hydroxyl_A"/>
    <property type="match status" value="1"/>
</dbReference>
<keyword evidence="5" id="KW-0408">Iron</keyword>
<keyword evidence="6" id="KW-0411">Iron-sulfur</keyword>